<accession>H8I5A1</accession>
<reference evidence="2 3" key="1">
    <citation type="journal article" date="2012" name="J. Bacteriol.">
        <title>Complete genome sequence of a thermophilic methanogen, Methanocella conradii HZ254, isolated from Chinese rice field soil.</title>
        <authorList>
            <person name="Lu Z."/>
            <person name="Lu Y."/>
        </authorList>
    </citation>
    <scope>NUCLEOTIDE SEQUENCE [LARGE SCALE GENOMIC DNA]</scope>
    <source>
        <strain evidence="3">DSM 24694 / JCM 17849 / CGMCC 1.5162 / HZ254</strain>
    </source>
</reference>
<feature type="transmembrane region" description="Helical" evidence="1">
    <location>
        <begin position="21"/>
        <end position="43"/>
    </location>
</feature>
<name>H8I5A1_METCZ</name>
<keyword evidence="3" id="KW-1185">Reference proteome</keyword>
<evidence type="ECO:0000313" key="3">
    <source>
        <dbReference type="Proteomes" id="UP000005233"/>
    </source>
</evidence>
<dbReference type="HOGENOM" id="CLU_2613616_0_0_2"/>
<proteinExistence type="predicted"/>
<dbReference type="Proteomes" id="UP000005233">
    <property type="component" value="Chromosome"/>
</dbReference>
<keyword evidence="1" id="KW-0472">Membrane</keyword>
<dbReference type="eggNOG" id="arCOG13257">
    <property type="taxonomic scope" value="Archaea"/>
</dbReference>
<dbReference type="AlphaFoldDB" id="H8I5A1"/>
<evidence type="ECO:0000313" key="2">
    <source>
        <dbReference type="EMBL" id="AFC98795.1"/>
    </source>
</evidence>
<protein>
    <submittedName>
        <fullName evidence="2">Uncharacterized protein</fullName>
    </submittedName>
</protein>
<gene>
    <name evidence="2" type="ordered locus">Mtc_0020</name>
</gene>
<keyword evidence="1" id="KW-1133">Transmembrane helix</keyword>
<dbReference type="KEGG" id="mez:Mtc_0020"/>
<dbReference type="EMBL" id="CP003243">
    <property type="protein sequence ID" value="AFC98795.1"/>
    <property type="molecule type" value="Genomic_DNA"/>
</dbReference>
<keyword evidence="1" id="KW-0812">Transmembrane</keyword>
<sequence length="78" mass="8231">MFGIALLIRKPKKGVKTMNTVSVSTTQLVGAVIGLLVTVAAIIVNVKIFGSDLSLINVASYIMLGVLVVLTMAMLVRD</sequence>
<organism evidence="2 3">
    <name type="scientific">Methanocella conradii (strain DSM 24694 / JCM 17849 / CGMCC 1.5162 / HZ254)</name>
    <dbReference type="NCBI Taxonomy" id="1041930"/>
    <lineage>
        <taxon>Archaea</taxon>
        <taxon>Methanobacteriati</taxon>
        <taxon>Methanobacteriota</taxon>
        <taxon>Stenosarchaea group</taxon>
        <taxon>Methanomicrobia</taxon>
        <taxon>Methanocellales</taxon>
        <taxon>Methanocellaceae</taxon>
        <taxon>Methanocella</taxon>
    </lineage>
</organism>
<evidence type="ECO:0000256" key="1">
    <source>
        <dbReference type="SAM" id="Phobius"/>
    </source>
</evidence>
<feature type="transmembrane region" description="Helical" evidence="1">
    <location>
        <begin position="55"/>
        <end position="76"/>
    </location>
</feature>